<reference evidence="1" key="1">
    <citation type="submission" date="2021-06" db="EMBL/GenBank/DDBJ databases">
        <authorList>
            <person name="Kallberg Y."/>
            <person name="Tangrot J."/>
            <person name="Rosling A."/>
        </authorList>
    </citation>
    <scope>NUCLEOTIDE SEQUENCE</scope>
    <source>
        <strain evidence="1">AU212A</strain>
    </source>
</reference>
<dbReference type="EMBL" id="CAJVPM010021136">
    <property type="protein sequence ID" value="CAG8638679.1"/>
    <property type="molecule type" value="Genomic_DNA"/>
</dbReference>
<dbReference type="Proteomes" id="UP000789860">
    <property type="component" value="Unassembled WGS sequence"/>
</dbReference>
<name>A0ACA9N7C5_9GLOM</name>
<accession>A0ACA9N7C5</accession>
<keyword evidence="2" id="KW-1185">Reference proteome</keyword>
<sequence length="64" mass="7595">HLNKATKLHNEYMIKKNKLTHNDDSGSLGVRVKKQNYDYSYVGENIAWNYENEYDVIKGWMNSE</sequence>
<evidence type="ECO:0000313" key="2">
    <source>
        <dbReference type="Proteomes" id="UP000789860"/>
    </source>
</evidence>
<proteinExistence type="predicted"/>
<comment type="caution">
    <text evidence="1">The sequence shown here is derived from an EMBL/GenBank/DDBJ whole genome shotgun (WGS) entry which is preliminary data.</text>
</comment>
<protein>
    <submittedName>
        <fullName evidence="1">11217_t:CDS:1</fullName>
    </submittedName>
</protein>
<feature type="non-terminal residue" evidence="1">
    <location>
        <position position="1"/>
    </location>
</feature>
<gene>
    <name evidence="1" type="ORF">SCALOS_LOCUS8241</name>
</gene>
<organism evidence="1 2">
    <name type="scientific">Scutellospora calospora</name>
    <dbReference type="NCBI Taxonomy" id="85575"/>
    <lineage>
        <taxon>Eukaryota</taxon>
        <taxon>Fungi</taxon>
        <taxon>Fungi incertae sedis</taxon>
        <taxon>Mucoromycota</taxon>
        <taxon>Glomeromycotina</taxon>
        <taxon>Glomeromycetes</taxon>
        <taxon>Diversisporales</taxon>
        <taxon>Gigasporaceae</taxon>
        <taxon>Scutellospora</taxon>
    </lineage>
</organism>
<feature type="non-terminal residue" evidence="1">
    <location>
        <position position="64"/>
    </location>
</feature>
<evidence type="ECO:0000313" key="1">
    <source>
        <dbReference type="EMBL" id="CAG8638679.1"/>
    </source>
</evidence>